<dbReference type="EC" id="2.7.11.1" evidence="2"/>
<keyword evidence="3" id="KW-1003">Cell membrane</keyword>
<protein>
    <recommendedName>
        <fullName evidence="2">non-specific serine/threonine protein kinase</fullName>
        <ecNumber evidence="2">2.7.11.1</ecNumber>
    </recommendedName>
</protein>
<feature type="compositionally biased region" description="Pro residues" evidence="16">
    <location>
        <begin position="1"/>
        <end position="45"/>
    </location>
</feature>
<feature type="binding site" evidence="15">
    <location>
        <position position="213"/>
    </location>
    <ligand>
        <name>ATP</name>
        <dbReference type="ChEBI" id="CHEBI:30616"/>
    </ligand>
</feature>
<dbReference type="PROSITE" id="PS00107">
    <property type="entry name" value="PROTEIN_KINASE_ATP"/>
    <property type="match status" value="1"/>
</dbReference>
<dbReference type="InterPro" id="IPR001245">
    <property type="entry name" value="Ser-Thr/Tyr_kinase_cat_dom"/>
</dbReference>
<evidence type="ECO:0000256" key="7">
    <source>
        <dbReference type="ARBA" id="ARBA00022692"/>
    </source>
</evidence>
<evidence type="ECO:0000313" key="19">
    <source>
        <dbReference type="EMBL" id="CAI9272363.1"/>
    </source>
</evidence>
<feature type="compositionally biased region" description="Polar residues" evidence="16">
    <location>
        <begin position="465"/>
        <end position="482"/>
    </location>
</feature>
<evidence type="ECO:0000256" key="10">
    <source>
        <dbReference type="ARBA" id="ARBA00022840"/>
    </source>
</evidence>
<evidence type="ECO:0000256" key="3">
    <source>
        <dbReference type="ARBA" id="ARBA00022475"/>
    </source>
</evidence>
<evidence type="ECO:0000256" key="6">
    <source>
        <dbReference type="ARBA" id="ARBA00022679"/>
    </source>
</evidence>
<keyword evidence="7 17" id="KW-0812">Transmembrane</keyword>
<evidence type="ECO:0000256" key="12">
    <source>
        <dbReference type="ARBA" id="ARBA00023136"/>
    </source>
</evidence>
<dbReference type="InterPro" id="IPR008271">
    <property type="entry name" value="Ser/Thr_kinase_AS"/>
</dbReference>
<evidence type="ECO:0000256" key="13">
    <source>
        <dbReference type="ARBA" id="ARBA00047899"/>
    </source>
</evidence>
<dbReference type="InterPro" id="IPR047117">
    <property type="entry name" value="PERK1-13-like"/>
</dbReference>
<feature type="region of interest" description="Disordered" evidence="16">
    <location>
        <begin position="465"/>
        <end position="486"/>
    </location>
</feature>
<dbReference type="InterPro" id="IPR000719">
    <property type="entry name" value="Prot_kinase_dom"/>
</dbReference>
<keyword evidence="6" id="KW-0808">Transferase</keyword>
<dbReference type="Proteomes" id="UP001177003">
    <property type="component" value="Chromosome 2"/>
</dbReference>
<keyword evidence="10 15" id="KW-0067">ATP-binding</keyword>
<feature type="transmembrane region" description="Helical" evidence="17">
    <location>
        <begin position="106"/>
        <end position="129"/>
    </location>
</feature>
<keyword evidence="9" id="KW-0418">Kinase</keyword>
<dbReference type="PROSITE" id="PS00108">
    <property type="entry name" value="PROTEIN_KINASE_ST"/>
    <property type="match status" value="1"/>
</dbReference>
<dbReference type="SMART" id="SM00220">
    <property type="entry name" value="S_TKc"/>
    <property type="match status" value="1"/>
</dbReference>
<dbReference type="PROSITE" id="PS50011">
    <property type="entry name" value="PROTEIN_KINASE_DOM"/>
    <property type="match status" value="1"/>
</dbReference>
<dbReference type="GO" id="GO:0005886">
    <property type="term" value="C:plasma membrane"/>
    <property type="evidence" value="ECO:0007669"/>
    <property type="project" value="UniProtKB-SubCell"/>
</dbReference>
<dbReference type="SUPFAM" id="SSF56112">
    <property type="entry name" value="Protein kinase-like (PK-like)"/>
    <property type="match status" value="1"/>
</dbReference>
<keyword evidence="12 17" id="KW-0472">Membrane</keyword>
<keyword evidence="5" id="KW-0597">Phosphoprotein</keyword>
<dbReference type="Pfam" id="PF07714">
    <property type="entry name" value="PK_Tyr_Ser-Thr"/>
    <property type="match status" value="1"/>
</dbReference>
<dbReference type="PANTHER" id="PTHR47982:SF6">
    <property type="entry name" value="PROLINE-RICH RECEPTOR-LIKE PROTEIN KINASE PERK4"/>
    <property type="match status" value="1"/>
</dbReference>
<dbReference type="InterPro" id="IPR011009">
    <property type="entry name" value="Kinase-like_dom_sf"/>
</dbReference>
<reference evidence="19" key="1">
    <citation type="submission" date="2023-04" db="EMBL/GenBank/DDBJ databases">
        <authorList>
            <person name="Vijverberg K."/>
            <person name="Xiong W."/>
            <person name="Schranz E."/>
        </authorList>
    </citation>
    <scope>NUCLEOTIDE SEQUENCE</scope>
</reference>
<evidence type="ECO:0000256" key="11">
    <source>
        <dbReference type="ARBA" id="ARBA00022989"/>
    </source>
</evidence>
<dbReference type="Gene3D" id="3.30.200.20">
    <property type="entry name" value="Phosphorylase Kinase, domain 1"/>
    <property type="match status" value="1"/>
</dbReference>
<evidence type="ECO:0000256" key="1">
    <source>
        <dbReference type="ARBA" id="ARBA00004162"/>
    </source>
</evidence>
<evidence type="ECO:0000256" key="15">
    <source>
        <dbReference type="PROSITE-ProRule" id="PRU10141"/>
    </source>
</evidence>
<name>A0AA35VNT2_LACSI</name>
<evidence type="ECO:0000256" key="4">
    <source>
        <dbReference type="ARBA" id="ARBA00022527"/>
    </source>
</evidence>
<feature type="domain" description="Protein kinase" evidence="18">
    <location>
        <begin position="185"/>
        <end position="464"/>
    </location>
</feature>
<keyword evidence="20" id="KW-1185">Reference proteome</keyword>
<feature type="region of interest" description="Disordered" evidence="16">
    <location>
        <begin position="506"/>
        <end position="526"/>
    </location>
</feature>
<comment type="catalytic activity">
    <reaction evidence="13">
        <text>L-threonyl-[protein] + ATP = O-phospho-L-threonyl-[protein] + ADP + H(+)</text>
        <dbReference type="Rhea" id="RHEA:46608"/>
        <dbReference type="Rhea" id="RHEA-COMP:11060"/>
        <dbReference type="Rhea" id="RHEA-COMP:11605"/>
        <dbReference type="ChEBI" id="CHEBI:15378"/>
        <dbReference type="ChEBI" id="CHEBI:30013"/>
        <dbReference type="ChEBI" id="CHEBI:30616"/>
        <dbReference type="ChEBI" id="CHEBI:61977"/>
        <dbReference type="ChEBI" id="CHEBI:456216"/>
        <dbReference type="EC" id="2.7.11.1"/>
    </reaction>
</comment>
<accession>A0AA35VNT2</accession>
<evidence type="ECO:0000259" key="18">
    <source>
        <dbReference type="PROSITE" id="PS50011"/>
    </source>
</evidence>
<evidence type="ECO:0000256" key="9">
    <source>
        <dbReference type="ARBA" id="ARBA00022777"/>
    </source>
</evidence>
<dbReference type="InterPro" id="IPR017441">
    <property type="entry name" value="Protein_kinase_ATP_BS"/>
</dbReference>
<evidence type="ECO:0000256" key="16">
    <source>
        <dbReference type="SAM" id="MobiDB-lite"/>
    </source>
</evidence>
<dbReference type="EMBL" id="OX465078">
    <property type="protein sequence ID" value="CAI9272363.1"/>
    <property type="molecule type" value="Genomic_DNA"/>
</dbReference>
<dbReference type="GO" id="GO:0004674">
    <property type="term" value="F:protein serine/threonine kinase activity"/>
    <property type="evidence" value="ECO:0007669"/>
    <property type="project" value="UniProtKB-KW"/>
</dbReference>
<keyword evidence="11 17" id="KW-1133">Transmembrane helix</keyword>
<evidence type="ECO:0000256" key="5">
    <source>
        <dbReference type="ARBA" id="ARBA00022553"/>
    </source>
</evidence>
<evidence type="ECO:0000256" key="2">
    <source>
        <dbReference type="ARBA" id="ARBA00012513"/>
    </source>
</evidence>
<dbReference type="Gene3D" id="1.10.510.10">
    <property type="entry name" value="Transferase(Phosphotransferase) domain 1"/>
    <property type="match status" value="1"/>
</dbReference>
<keyword evidence="8 15" id="KW-0547">Nucleotide-binding</keyword>
<proteinExistence type="predicted"/>
<evidence type="ECO:0000313" key="20">
    <source>
        <dbReference type="Proteomes" id="UP001177003"/>
    </source>
</evidence>
<keyword evidence="4" id="KW-0723">Serine/threonine-protein kinase</keyword>
<organism evidence="19 20">
    <name type="scientific">Lactuca saligna</name>
    <name type="common">Willowleaf lettuce</name>
    <dbReference type="NCBI Taxonomy" id="75948"/>
    <lineage>
        <taxon>Eukaryota</taxon>
        <taxon>Viridiplantae</taxon>
        <taxon>Streptophyta</taxon>
        <taxon>Embryophyta</taxon>
        <taxon>Tracheophyta</taxon>
        <taxon>Spermatophyta</taxon>
        <taxon>Magnoliopsida</taxon>
        <taxon>eudicotyledons</taxon>
        <taxon>Gunneridae</taxon>
        <taxon>Pentapetalae</taxon>
        <taxon>asterids</taxon>
        <taxon>campanulids</taxon>
        <taxon>Asterales</taxon>
        <taxon>Asteraceae</taxon>
        <taxon>Cichorioideae</taxon>
        <taxon>Cichorieae</taxon>
        <taxon>Lactucinae</taxon>
        <taxon>Lactuca</taxon>
    </lineage>
</organism>
<sequence length="526" mass="58130">MEPAPEAAPAPTSPPPSDYSPPPSPPEDGGGTPPPAAPLQPPSNPTPSRKKRRPSSTFTPPNVYPPRGSASNRDPDNKLPKNSNRKSPYKSNDSDSISDSAATTSITIIAGVAAALVVFLALVIVCLLCNRKKKKPYYLDDSHEKTSRSRRWWTTLPWQTRPCRQIRSIQEPISYDELAAATGGFARYNILGQGGFGYVHKGVLPNGQEVAVKSLKAGSGQGEREFQAEVEIISRVHHRYLVSLVGYCICDAERILVYEYVPNKTLDFHLHGKSQLVLDWQTRMHIALGSAKGLAYLHEDCHPRIIHRDIKSANILLDHQYEAKVADFGLAKLTSTNDTHVSTRVMGTFGYLAPEYASSGKLTDKSDVFSFGVMLLEILTGRKPVDPTNDYMDDSLVEWAKPLIAKALEDGDYNELVDPRLKGNYDQKEMARMASCAAAAVRHSARKRPKMSQIVRALEGDASLDSLNENTTKGGTPISNGETRVYDTKDYNDDMMKFRKMVMSSQEFESNEYSSRSSMSNETNKS</sequence>
<dbReference type="PANTHER" id="PTHR47982">
    <property type="entry name" value="PROLINE-RICH RECEPTOR-LIKE PROTEIN KINASE PERK4"/>
    <property type="match status" value="1"/>
</dbReference>
<dbReference type="AlphaFoldDB" id="A0AA35VNT2"/>
<gene>
    <name evidence="19" type="ORF">LSALG_LOCUS12589</name>
</gene>
<dbReference type="FunFam" id="3.30.200.20:FF:000212">
    <property type="entry name" value="Proline-rich receptor-like protein kinase PERK8"/>
    <property type="match status" value="1"/>
</dbReference>
<evidence type="ECO:0000256" key="14">
    <source>
        <dbReference type="ARBA" id="ARBA00048679"/>
    </source>
</evidence>
<comment type="catalytic activity">
    <reaction evidence="14">
        <text>L-seryl-[protein] + ATP = O-phospho-L-seryl-[protein] + ADP + H(+)</text>
        <dbReference type="Rhea" id="RHEA:17989"/>
        <dbReference type="Rhea" id="RHEA-COMP:9863"/>
        <dbReference type="Rhea" id="RHEA-COMP:11604"/>
        <dbReference type="ChEBI" id="CHEBI:15378"/>
        <dbReference type="ChEBI" id="CHEBI:29999"/>
        <dbReference type="ChEBI" id="CHEBI:30616"/>
        <dbReference type="ChEBI" id="CHEBI:83421"/>
        <dbReference type="ChEBI" id="CHEBI:456216"/>
        <dbReference type="EC" id="2.7.11.1"/>
    </reaction>
</comment>
<feature type="region of interest" description="Disordered" evidence="16">
    <location>
        <begin position="1"/>
        <end position="98"/>
    </location>
</feature>
<comment type="subcellular location">
    <subcellularLocation>
        <location evidence="1">Cell membrane</location>
        <topology evidence="1">Single-pass membrane protein</topology>
    </subcellularLocation>
</comment>
<dbReference type="FunFam" id="1.10.510.10:FF:000239">
    <property type="entry name" value="Proline-rich receptor-like protein kinase PERK1"/>
    <property type="match status" value="1"/>
</dbReference>
<dbReference type="GO" id="GO:0005524">
    <property type="term" value="F:ATP binding"/>
    <property type="evidence" value="ECO:0007669"/>
    <property type="project" value="UniProtKB-UniRule"/>
</dbReference>
<feature type="compositionally biased region" description="Low complexity" evidence="16">
    <location>
        <begin position="507"/>
        <end position="526"/>
    </location>
</feature>
<evidence type="ECO:0000256" key="8">
    <source>
        <dbReference type="ARBA" id="ARBA00022741"/>
    </source>
</evidence>
<evidence type="ECO:0000256" key="17">
    <source>
        <dbReference type="SAM" id="Phobius"/>
    </source>
</evidence>